<feature type="transmembrane region" description="Helical" evidence="1">
    <location>
        <begin position="36"/>
        <end position="54"/>
    </location>
</feature>
<dbReference type="RefSeq" id="WP_378248485.1">
    <property type="nucleotide sequence ID" value="NZ_JBHSKF010000007.1"/>
</dbReference>
<dbReference type="Pfam" id="PF05437">
    <property type="entry name" value="AzlD"/>
    <property type="match status" value="1"/>
</dbReference>
<accession>A0ABW0EP82</accession>
<keyword evidence="3" id="KW-1185">Reference proteome</keyword>
<feature type="transmembrane region" description="Helical" evidence="1">
    <location>
        <begin position="6"/>
        <end position="24"/>
    </location>
</feature>
<organism evidence="2 3">
    <name type="scientific">Actinokineospora guangxiensis</name>
    <dbReference type="NCBI Taxonomy" id="1490288"/>
    <lineage>
        <taxon>Bacteria</taxon>
        <taxon>Bacillati</taxon>
        <taxon>Actinomycetota</taxon>
        <taxon>Actinomycetes</taxon>
        <taxon>Pseudonocardiales</taxon>
        <taxon>Pseudonocardiaceae</taxon>
        <taxon>Actinokineospora</taxon>
    </lineage>
</organism>
<feature type="transmembrane region" description="Helical" evidence="1">
    <location>
        <begin position="60"/>
        <end position="77"/>
    </location>
</feature>
<sequence>MTLLPILALAVGTFAFRYGGVVLRDRITFSEQTKRLLSTAAVVLLFALVATAALAKGQSFAGWALPAGVLVAGLLAWRKAPFVVVVVAAALTTALLRLAGLP</sequence>
<comment type="caution">
    <text evidence="2">The sequence shown here is derived from an EMBL/GenBank/DDBJ whole genome shotgun (WGS) entry which is preliminary data.</text>
</comment>
<gene>
    <name evidence="2" type="ORF">ACFPM7_16370</name>
</gene>
<evidence type="ECO:0000313" key="2">
    <source>
        <dbReference type="EMBL" id="MFC5288637.1"/>
    </source>
</evidence>
<dbReference type="Proteomes" id="UP001596157">
    <property type="component" value="Unassembled WGS sequence"/>
</dbReference>
<feature type="transmembrane region" description="Helical" evidence="1">
    <location>
        <begin position="82"/>
        <end position="100"/>
    </location>
</feature>
<protein>
    <submittedName>
        <fullName evidence="2">AzlD domain-containing protein</fullName>
    </submittedName>
</protein>
<reference evidence="3" key="1">
    <citation type="journal article" date="2019" name="Int. J. Syst. Evol. Microbiol.">
        <title>The Global Catalogue of Microorganisms (GCM) 10K type strain sequencing project: providing services to taxonomists for standard genome sequencing and annotation.</title>
        <authorList>
            <consortium name="The Broad Institute Genomics Platform"/>
            <consortium name="The Broad Institute Genome Sequencing Center for Infectious Disease"/>
            <person name="Wu L."/>
            <person name="Ma J."/>
        </authorList>
    </citation>
    <scope>NUCLEOTIDE SEQUENCE [LARGE SCALE GENOMIC DNA]</scope>
    <source>
        <strain evidence="3">CCUG 59778</strain>
    </source>
</reference>
<keyword evidence="1" id="KW-0472">Membrane</keyword>
<dbReference type="EMBL" id="JBHSKF010000007">
    <property type="protein sequence ID" value="MFC5288637.1"/>
    <property type="molecule type" value="Genomic_DNA"/>
</dbReference>
<keyword evidence="1" id="KW-0812">Transmembrane</keyword>
<name>A0ABW0EP82_9PSEU</name>
<dbReference type="InterPro" id="IPR008407">
    <property type="entry name" value="Brnchd-chn_aa_trnsp_AzlD"/>
</dbReference>
<proteinExistence type="predicted"/>
<keyword evidence="1" id="KW-1133">Transmembrane helix</keyword>
<evidence type="ECO:0000313" key="3">
    <source>
        <dbReference type="Proteomes" id="UP001596157"/>
    </source>
</evidence>
<evidence type="ECO:0000256" key="1">
    <source>
        <dbReference type="SAM" id="Phobius"/>
    </source>
</evidence>